<keyword evidence="7 10" id="KW-0408">Iron</keyword>
<dbReference type="SUPFAM" id="SSF48264">
    <property type="entry name" value="Cytochrome P450"/>
    <property type="match status" value="1"/>
</dbReference>
<dbReference type="GO" id="GO:0020037">
    <property type="term" value="F:heme binding"/>
    <property type="evidence" value="ECO:0007669"/>
    <property type="project" value="InterPro"/>
</dbReference>
<evidence type="ECO:0000256" key="1">
    <source>
        <dbReference type="ARBA" id="ARBA00001971"/>
    </source>
</evidence>
<evidence type="ECO:0000256" key="4">
    <source>
        <dbReference type="ARBA" id="ARBA00022617"/>
    </source>
</evidence>
<comment type="cofactor">
    <cofactor evidence="1 10">
        <name>heme</name>
        <dbReference type="ChEBI" id="CHEBI:30413"/>
    </cofactor>
</comment>
<dbReference type="InParanoid" id="B9SYN4"/>
<reference evidence="13" key="1">
    <citation type="journal article" date="2010" name="Nat. Biotechnol.">
        <title>Draft genome sequence of the oilseed species Ricinus communis.</title>
        <authorList>
            <person name="Chan A.P."/>
            <person name="Crabtree J."/>
            <person name="Zhao Q."/>
            <person name="Lorenzi H."/>
            <person name="Orvis J."/>
            <person name="Puiu D."/>
            <person name="Melake-Berhan A."/>
            <person name="Jones K.M."/>
            <person name="Redman J."/>
            <person name="Chen G."/>
            <person name="Cahoon E.B."/>
            <person name="Gedil M."/>
            <person name="Stanke M."/>
            <person name="Haas B.J."/>
            <person name="Wortman J.R."/>
            <person name="Fraser-Liggett C.M."/>
            <person name="Ravel J."/>
            <person name="Rabinowicz P.D."/>
        </authorList>
    </citation>
    <scope>NUCLEOTIDE SEQUENCE [LARGE SCALE GENOMIC DNA]</scope>
    <source>
        <strain evidence="13">cv. Hale</strain>
    </source>
</reference>
<evidence type="ECO:0000313" key="12">
    <source>
        <dbReference type="EMBL" id="EEF31268.1"/>
    </source>
</evidence>
<dbReference type="Pfam" id="PF00067">
    <property type="entry name" value="p450"/>
    <property type="match status" value="2"/>
</dbReference>
<dbReference type="InterPro" id="IPR002401">
    <property type="entry name" value="Cyt_P450_E_grp-I"/>
</dbReference>
<comment type="subcellular location">
    <subcellularLocation>
        <location evidence="2">Membrane</location>
    </subcellularLocation>
</comment>
<dbReference type="STRING" id="3988.B9SYN4"/>
<evidence type="ECO:0000256" key="2">
    <source>
        <dbReference type="ARBA" id="ARBA00004370"/>
    </source>
</evidence>
<dbReference type="Gene3D" id="1.10.630.10">
    <property type="entry name" value="Cytochrome P450"/>
    <property type="match status" value="1"/>
</dbReference>
<dbReference type="InterPro" id="IPR001128">
    <property type="entry name" value="Cyt_P450"/>
</dbReference>
<proteinExistence type="inferred from homology"/>
<keyword evidence="4 10" id="KW-0349">Heme</keyword>
<dbReference type="PRINTS" id="PR00463">
    <property type="entry name" value="EP450I"/>
</dbReference>
<dbReference type="GO" id="GO:0016020">
    <property type="term" value="C:membrane"/>
    <property type="evidence" value="ECO:0000318"/>
    <property type="project" value="GO_Central"/>
</dbReference>
<dbReference type="PANTHER" id="PTHR47943:SF8">
    <property type="entry name" value="CYTOCHROME P450"/>
    <property type="match status" value="1"/>
</dbReference>
<dbReference type="InterPro" id="IPR017972">
    <property type="entry name" value="Cyt_P450_CS"/>
</dbReference>
<keyword evidence="9" id="KW-0472">Membrane</keyword>
<evidence type="ECO:0000256" key="6">
    <source>
        <dbReference type="ARBA" id="ARBA00023002"/>
    </source>
</evidence>
<dbReference type="InterPro" id="IPR036396">
    <property type="entry name" value="Cyt_P450_sf"/>
</dbReference>
<evidence type="ECO:0000256" key="8">
    <source>
        <dbReference type="ARBA" id="ARBA00023033"/>
    </source>
</evidence>
<dbReference type="EMBL" id="EQ974255">
    <property type="protein sequence ID" value="EEF31268.1"/>
    <property type="molecule type" value="Genomic_DNA"/>
</dbReference>
<protein>
    <submittedName>
        <fullName evidence="12">Cytochrome P450, putative</fullName>
        <ecNumber evidence="12">1.14.13.87</ecNumber>
    </submittedName>
</protein>
<sequence length="506" mass="57901">MIFELLSSFAFILFIVIYFIQKKQWQNLPPSPTALPIIGHLHLLRPLIHHSFRDISSRYGPLIYLKLGSVPCVVASTPELAKEFLKTHELTFSARKRSIAIDHLTYNSSFAFSPYGPYWRFIKKISAFELLGNRMLNQFLPIRRKELLHFLQGFYAKSKAGESVNVTHELVKLSNNIISQMMLSMSSCETESEAEIARTVIREGFRKRIDHTFNKYDGLLEKLITEREKQRKKNKSDGVKHEAMNFLDIMLDVMEDETAEMKLTRDHIKALLLASLFFYLDFLTAATDTTAVTLEWALAELINQPQVLAKAREEINRVIGNERIVQESDNPNLPYIQAILKETFRLHPPIPMVARKSIQDCKISGYKIPANCLLFVNMWSIGRDPKYWKNPLQFEPERFLQSSKEDSLTSCIDIRGQHYQLLPFGTGRRSCPGIALAMQELPTTLAAMIQCFDWKVINPPGMKNNGDGNVVDMTERPGLTAPRVHDLVCTPVPLLPNLIDPSCENY</sequence>
<dbReference type="GO" id="GO:0005506">
    <property type="term" value="F:iron ion binding"/>
    <property type="evidence" value="ECO:0007669"/>
    <property type="project" value="InterPro"/>
</dbReference>
<keyword evidence="5 10" id="KW-0479">Metal-binding</keyword>
<keyword evidence="13" id="KW-1185">Reference proteome</keyword>
<evidence type="ECO:0000313" key="13">
    <source>
        <dbReference type="Proteomes" id="UP000008311"/>
    </source>
</evidence>
<accession>B9SYN4</accession>
<dbReference type="AlphaFoldDB" id="B9SYN4"/>
<evidence type="ECO:0000256" key="9">
    <source>
        <dbReference type="ARBA" id="ARBA00023136"/>
    </source>
</evidence>
<keyword evidence="6 11" id="KW-0560">Oxidoreductase</keyword>
<evidence type="ECO:0000256" key="5">
    <source>
        <dbReference type="ARBA" id="ARBA00022723"/>
    </source>
</evidence>
<dbReference type="FunFam" id="1.10.630.10:FF:000126">
    <property type="entry name" value="Predicted protein"/>
    <property type="match status" value="1"/>
</dbReference>
<dbReference type="PROSITE" id="PS00086">
    <property type="entry name" value="CYTOCHROME_P450"/>
    <property type="match status" value="1"/>
</dbReference>
<dbReference type="PANTHER" id="PTHR47943">
    <property type="entry name" value="CYTOCHROME P450 93A3-LIKE"/>
    <property type="match status" value="1"/>
</dbReference>
<keyword evidence="8 11" id="KW-0503">Monooxygenase</keyword>
<evidence type="ECO:0000256" key="11">
    <source>
        <dbReference type="RuleBase" id="RU000461"/>
    </source>
</evidence>
<dbReference type="Proteomes" id="UP000008311">
    <property type="component" value="Unassembled WGS sequence"/>
</dbReference>
<name>B9SYN4_RICCO</name>
<evidence type="ECO:0000256" key="10">
    <source>
        <dbReference type="PIRSR" id="PIRSR602401-1"/>
    </source>
</evidence>
<evidence type="ECO:0000256" key="3">
    <source>
        <dbReference type="ARBA" id="ARBA00010617"/>
    </source>
</evidence>
<dbReference type="PRINTS" id="PR00385">
    <property type="entry name" value="P450"/>
</dbReference>
<dbReference type="GO" id="GO:0016709">
    <property type="term" value="F:oxidoreductase activity, acting on paired donors, with incorporation or reduction of molecular oxygen, NAD(P)H as one donor, and incorporation of one atom of oxygen"/>
    <property type="evidence" value="ECO:0000318"/>
    <property type="project" value="GO_Central"/>
</dbReference>
<comment type="similarity">
    <text evidence="3 11">Belongs to the cytochrome P450 family.</text>
</comment>
<organism evidence="12 13">
    <name type="scientific">Ricinus communis</name>
    <name type="common">Castor bean</name>
    <dbReference type="NCBI Taxonomy" id="3988"/>
    <lineage>
        <taxon>Eukaryota</taxon>
        <taxon>Viridiplantae</taxon>
        <taxon>Streptophyta</taxon>
        <taxon>Embryophyta</taxon>
        <taxon>Tracheophyta</taxon>
        <taxon>Spermatophyta</taxon>
        <taxon>Magnoliopsida</taxon>
        <taxon>eudicotyledons</taxon>
        <taxon>Gunneridae</taxon>
        <taxon>Pentapetalae</taxon>
        <taxon>rosids</taxon>
        <taxon>fabids</taxon>
        <taxon>Malpighiales</taxon>
        <taxon>Euphorbiaceae</taxon>
        <taxon>Acalyphoideae</taxon>
        <taxon>Acalypheae</taxon>
        <taxon>Ricinus</taxon>
    </lineage>
</organism>
<evidence type="ECO:0000256" key="7">
    <source>
        <dbReference type="ARBA" id="ARBA00023004"/>
    </source>
</evidence>
<dbReference type="EC" id="1.14.13.87" evidence="12"/>
<gene>
    <name evidence="12" type="ORF">RCOM_0787730</name>
</gene>
<dbReference type="eggNOG" id="KOG0156">
    <property type="taxonomic scope" value="Eukaryota"/>
</dbReference>
<feature type="binding site" description="axial binding residue" evidence="10">
    <location>
        <position position="431"/>
    </location>
    <ligand>
        <name>heme</name>
        <dbReference type="ChEBI" id="CHEBI:30413"/>
    </ligand>
    <ligandPart>
        <name>Fe</name>
        <dbReference type="ChEBI" id="CHEBI:18248"/>
    </ligandPart>
</feature>